<feature type="transmembrane region" description="Helical" evidence="1">
    <location>
        <begin position="133"/>
        <end position="156"/>
    </location>
</feature>
<feature type="transmembrane region" description="Helical" evidence="1">
    <location>
        <begin position="27"/>
        <end position="44"/>
    </location>
</feature>
<organism evidence="2 3">
    <name type="scientific">Mobilisporobacter senegalensis</name>
    <dbReference type="NCBI Taxonomy" id="1329262"/>
    <lineage>
        <taxon>Bacteria</taxon>
        <taxon>Bacillati</taxon>
        <taxon>Bacillota</taxon>
        <taxon>Clostridia</taxon>
        <taxon>Lachnospirales</taxon>
        <taxon>Lachnospiraceae</taxon>
        <taxon>Mobilisporobacter</taxon>
    </lineage>
</organism>
<evidence type="ECO:0000313" key="3">
    <source>
        <dbReference type="Proteomes" id="UP000273083"/>
    </source>
</evidence>
<name>A0A3N1XKS6_9FIRM</name>
<dbReference type="Pfam" id="PF09946">
    <property type="entry name" value="DUF2178"/>
    <property type="match status" value="1"/>
</dbReference>
<evidence type="ECO:0000313" key="2">
    <source>
        <dbReference type="EMBL" id="ROR27276.1"/>
    </source>
</evidence>
<feature type="transmembrane region" description="Helical" evidence="1">
    <location>
        <begin position="56"/>
        <end position="77"/>
    </location>
</feature>
<evidence type="ECO:0000256" key="1">
    <source>
        <dbReference type="SAM" id="Phobius"/>
    </source>
</evidence>
<comment type="caution">
    <text evidence="2">The sequence shown here is derived from an EMBL/GenBank/DDBJ whole genome shotgun (WGS) entry which is preliminary data.</text>
</comment>
<dbReference type="RefSeq" id="WP_123609965.1">
    <property type="nucleotide sequence ID" value="NZ_RJVG01000007.1"/>
</dbReference>
<keyword evidence="1" id="KW-1133">Transmembrane helix</keyword>
<protein>
    <submittedName>
        <fullName evidence="2">Uncharacterized protein</fullName>
    </submittedName>
</protein>
<gene>
    <name evidence="2" type="ORF">EDD66_107190</name>
</gene>
<accession>A0A3N1XKS6</accession>
<dbReference type="OrthoDB" id="1929706at2"/>
<dbReference type="InterPro" id="IPR019235">
    <property type="entry name" value="DUF2178_TM"/>
</dbReference>
<keyword evidence="3" id="KW-1185">Reference proteome</keyword>
<keyword evidence="1" id="KW-0472">Membrane</keyword>
<dbReference type="Proteomes" id="UP000273083">
    <property type="component" value="Unassembled WGS sequence"/>
</dbReference>
<keyword evidence="1" id="KW-0812">Transmembrane</keyword>
<proteinExistence type="predicted"/>
<sequence>MLVNLLTNTKAATNEEYKKVIKQKIKVFIFIMILGIVTFAFAIINELTNIISKDDFMSGVYNGIGSGLIGVSIALIIKNKKLLKDESALKKSRLYSQDERNIFIQQKAMRCASIMVLVFSYVGMLVAGLYSKAVFYCFWGVTMLFLFSYIIFIFYFNKKL</sequence>
<dbReference type="AlphaFoldDB" id="A0A3N1XKS6"/>
<feature type="transmembrane region" description="Helical" evidence="1">
    <location>
        <begin position="108"/>
        <end position="127"/>
    </location>
</feature>
<reference evidence="2 3" key="1">
    <citation type="submission" date="2018-11" db="EMBL/GenBank/DDBJ databases">
        <title>Genomic Encyclopedia of Type Strains, Phase IV (KMG-IV): sequencing the most valuable type-strain genomes for metagenomic binning, comparative biology and taxonomic classification.</title>
        <authorList>
            <person name="Goeker M."/>
        </authorList>
    </citation>
    <scope>NUCLEOTIDE SEQUENCE [LARGE SCALE GENOMIC DNA]</scope>
    <source>
        <strain evidence="2 3">DSM 26537</strain>
    </source>
</reference>
<dbReference type="EMBL" id="RJVG01000007">
    <property type="protein sequence ID" value="ROR27276.1"/>
    <property type="molecule type" value="Genomic_DNA"/>
</dbReference>